<dbReference type="Proteomes" id="UP001177021">
    <property type="component" value="Unassembled WGS sequence"/>
</dbReference>
<evidence type="ECO:0000313" key="1">
    <source>
        <dbReference type="EMBL" id="CAJ2631228.1"/>
    </source>
</evidence>
<comment type="caution">
    <text evidence="1">The sequence shown here is derived from an EMBL/GenBank/DDBJ whole genome shotgun (WGS) entry which is preliminary data.</text>
</comment>
<evidence type="ECO:0000313" key="2">
    <source>
        <dbReference type="Proteomes" id="UP001177021"/>
    </source>
</evidence>
<dbReference type="EMBL" id="CASHSV030000001">
    <property type="protein sequence ID" value="CAJ2631228.1"/>
    <property type="molecule type" value="Genomic_DNA"/>
</dbReference>
<protein>
    <submittedName>
        <fullName evidence="1">Uncharacterized protein</fullName>
    </submittedName>
</protein>
<reference evidence="1" key="1">
    <citation type="submission" date="2023-10" db="EMBL/GenBank/DDBJ databases">
        <authorList>
            <person name="Rodriguez Cubillos JULIANA M."/>
            <person name="De Vega J."/>
        </authorList>
    </citation>
    <scope>NUCLEOTIDE SEQUENCE</scope>
</reference>
<keyword evidence="2" id="KW-1185">Reference proteome</keyword>
<sequence length="548" mass="62788">MPLIAEIAYAHLLRVSLPLPYYYYYHHQHHHHHHHVKDYSSTNKINWNNNNNNNNIFNVRRQFLIKAVAAAPLNPQLDLSEEEPLDEREKLRRSRISKANKGNIPWNKGRKHTPETLQKIKERTRLAMQNPKVKMKLTNLGHAQTTETKLKIGARVRKLWENRRGMKMVQETCFFEWQNLIAEASRQGLVGQEELQWNSYETLDEQLKQEWLVTLEERKQMARPSLSKRAPKSLEQRRKIAEAIAAKWADPDYREKVCSGLAKYHHSTEKKPRTRPSYGARPTKKKKPLTKRDSDTSILVKGASKILKPILLRQRKSPAYKDPLVNSKLEMIKNIRALRASMDTRQTQAIQQARLLIAEAEKAAKALEVAAVKSPIAQFSLTETRKLIAEAIQSLESIDTQKMDDCSVPSVSLSEVNKENEPAFEVQHHLQMAQVNGHTTLSSTDYKFSEDFGELSLESPVNGVPELHLTNGHASLPFSLNGQINQYSPSNQQSETEQDEISEDETETDHSPTMVGSQSLEDETLSRSSIATKKWVRGRLVEVSEEKQ</sequence>
<proteinExistence type="predicted"/>
<accession>A0ACB0IH19</accession>
<name>A0ACB0IH19_TRIPR</name>
<gene>
    <name evidence="1" type="ORF">MILVUS5_LOCUS2830</name>
</gene>
<organism evidence="1 2">
    <name type="scientific">Trifolium pratense</name>
    <name type="common">Red clover</name>
    <dbReference type="NCBI Taxonomy" id="57577"/>
    <lineage>
        <taxon>Eukaryota</taxon>
        <taxon>Viridiplantae</taxon>
        <taxon>Streptophyta</taxon>
        <taxon>Embryophyta</taxon>
        <taxon>Tracheophyta</taxon>
        <taxon>Spermatophyta</taxon>
        <taxon>Magnoliopsida</taxon>
        <taxon>eudicotyledons</taxon>
        <taxon>Gunneridae</taxon>
        <taxon>Pentapetalae</taxon>
        <taxon>rosids</taxon>
        <taxon>fabids</taxon>
        <taxon>Fabales</taxon>
        <taxon>Fabaceae</taxon>
        <taxon>Papilionoideae</taxon>
        <taxon>50 kb inversion clade</taxon>
        <taxon>NPAAA clade</taxon>
        <taxon>Hologalegina</taxon>
        <taxon>IRL clade</taxon>
        <taxon>Trifolieae</taxon>
        <taxon>Trifolium</taxon>
    </lineage>
</organism>